<dbReference type="PROSITE" id="PS52004">
    <property type="entry name" value="KS3_2"/>
    <property type="match status" value="1"/>
</dbReference>
<feature type="non-terminal residue" evidence="8">
    <location>
        <position position="738"/>
    </location>
</feature>
<evidence type="ECO:0000256" key="5">
    <source>
        <dbReference type="ARBA" id="ARBA00023315"/>
    </source>
</evidence>
<evidence type="ECO:0000313" key="8">
    <source>
        <dbReference type="EMBL" id="MER6983585.1"/>
    </source>
</evidence>
<dbReference type="PROSITE" id="PS00606">
    <property type="entry name" value="KS3_1"/>
    <property type="match status" value="1"/>
</dbReference>
<sequence length="738" mass="75669">VVSWDAEGTVLITGGTGGLGALVARHLVAEHGVRHLLLTSRRGPDAPGAVELRGELEQLGARVTLAACDVADRESVAALLDGIGTDHPLRAVVHVAGVADNGVVGALTPERMHRVLGAKADAAWYLHELTCELDLSAFVMFSSAGGLVLAAGQGNYAAANVFLDGLAAHRRAAGLPATAMAFGLWGVNTGMTRTLDLAEQRMAAQGLPALPADLGLALFDASLRSGLPALVPLRIDTGVLRGRGEEIPPLLRSLVRVPARRAAQSGAGAEGPVARLAGLTEDERAAALLDLVREQVAAVLGHTSSDAVEAERAFSELGFDSLAAVELRNQLGAATGLRLPATLIFDYPSAQAVADHIGGELAGTVSAPAPARALSAPARDVADDPVVIVGMACRYPGGATTPEELWRLVAGGVDAVSAFPEDRGWDPDVYDPEPGTPGKTYAREGGFLYDAAEFDSAFFGIGPNEALMMDPQQRLLLEVSWEAIERAGIDPTSLKGSRTGVYAGLMYHDYALGVEAAASTGGSLVSGRTSYTLGLEGPSVTVDTACSSSLVALHMAAQALRLGECSLALAGGVAVMGTPGMFVEFSRQRGLAPDGRAKSFSAAADGVAWGEGAGVLLLERLSDARRNGHPVLAVVRGSALNQDGASNGMTAPNGPSQQRVIRQALADAGLGTADIDAVEAHGTGTTLGDPIEAQALLATYGQERPASGEPLWLGSVKSNMGHTQAAAGVAGVIKMVMA</sequence>
<accession>A0ABV1WHC3</accession>
<dbReference type="Gene3D" id="3.40.47.10">
    <property type="match status" value="1"/>
</dbReference>
<dbReference type="InterPro" id="IPR036736">
    <property type="entry name" value="ACP-like_sf"/>
</dbReference>
<dbReference type="InterPro" id="IPR057326">
    <property type="entry name" value="KR_dom"/>
</dbReference>
<dbReference type="InterPro" id="IPR009081">
    <property type="entry name" value="PP-bd_ACP"/>
</dbReference>
<keyword evidence="3" id="KW-0808">Transferase</keyword>
<dbReference type="PROSITE" id="PS50075">
    <property type="entry name" value="CARRIER"/>
    <property type="match status" value="1"/>
</dbReference>
<keyword evidence="4" id="KW-0511">Multifunctional enzyme</keyword>
<dbReference type="Pfam" id="PF02801">
    <property type="entry name" value="Ketoacyl-synt_C"/>
    <property type="match status" value="1"/>
</dbReference>
<dbReference type="InterPro" id="IPR020806">
    <property type="entry name" value="PKS_PP-bd"/>
</dbReference>
<dbReference type="SUPFAM" id="SSF47336">
    <property type="entry name" value="ACP-like"/>
    <property type="match status" value="1"/>
</dbReference>
<comment type="caution">
    <text evidence="8">The sequence shown here is derived from an EMBL/GenBank/DDBJ whole genome shotgun (WGS) entry which is preliminary data.</text>
</comment>
<feature type="non-terminal residue" evidence="8">
    <location>
        <position position="1"/>
    </location>
</feature>
<reference evidence="8 9" key="1">
    <citation type="submission" date="2024-06" db="EMBL/GenBank/DDBJ databases">
        <title>The Natural Products Discovery Center: Release of the First 8490 Sequenced Strains for Exploring Actinobacteria Biosynthetic Diversity.</title>
        <authorList>
            <person name="Kalkreuter E."/>
            <person name="Kautsar S.A."/>
            <person name="Yang D."/>
            <person name="Bader C.D."/>
            <person name="Teijaro C.N."/>
            <person name="Fluegel L."/>
            <person name="Davis C.M."/>
            <person name="Simpson J.R."/>
            <person name="Lauterbach L."/>
            <person name="Steele A.D."/>
            <person name="Gui C."/>
            <person name="Meng S."/>
            <person name="Li G."/>
            <person name="Viehrig K."/>
            <person name="Ye F."/>
            <person name="Su P."/>
            <person name="Kiefer A.F."/>
            <person name="Nichols A."/>
            <person name="Cepeda A.J."/>
            <person name="Yan W."/>
            <person name="Fan B."/>
            <person name="Jiang Y."/>
            <person name="Adhikari A."/>
            <person name="Zheng C.-J."/>
            <person name="Schuster L."/>
            <person name="Cowan T.M."/>
            <person name="Smanski M.J."/>
            <person name="Chevrette M.G."/>
            <person name="De Carvalho L.P.S."/>
            <person name="Shen B."/>
        </authorList>
    </citation>
    <scope>NUCLEOTIDE SEQUENCE [LARGE SCALE GENOMIC DNA]</scope>
    <source>
        <strain evidence="8 9">NPDC000634</strain>
    </source>
</reference>
<organism evidence="8 9">
    <name type="scientific">Streptomyces carpinensis</name>
    <dbReference type="NCBI Taxonomy" id="66369"/>
    <lineage>
        <taxon>Bacteria</taxon>
        <taxon>Bacillati</taxon>
        <taxon>Actinomycetota</taxon>
        <taxon>Actinomycetes</taxon>
        <taxon>Kitasatosporales</taxon>
        <taxon>Streptomycetaceae</taxon>
        <taxon>Streptomyces</taxon>
    </lineage>
</organism>
<dbReference type="InterPro" id="IPR014031">
    <property type="entry name" value="Ketoacyl_synth_C"/>
</dbReference>
<evidence type="ECO:0000313" key="9">
    <source>
        <dbReference type="Proteomes" id="UP001458415"/>
    </source>
</evidence>
<feature type="domain" description="Ketosynthase family 3 (KS3)" evidence="7">
    <location>
        <begin position="383"/>
        <end position="738"/>
    </location>
</feature>
<keyword evidence="5" id="KW-0012">Acyltransferase</keyword>
<dbReference type="InterPro" id="IPR050091">
    <property type="entry name" value="PKS_NRPS_Biosynth_Enz"/>
</dbReference>
<feature type="domain" description="Carrier" evidence="6">
    <location>
        <begin position="286"/>
        <end position="361"/>
    </location>
</feature>
<dbReference type="CDD" id="cd08956">
    <property type="entry name" value="KR_3_FAS_SDR_x"/>
    <property type="match status" value="1"/>
</dbReference>
<dbReference type="Pfam" id="PF08659">
    <property type="entry name" value="KR"/>
    <property type="match status" value="1"/>
</dbReference>
<dbReference type="InterPro" id="IPR016039">
    <property type="entry name" value="Thiolase-like"/>
</dbReference>
<dbReference type="Pfam" id="PF00109">
    <property type="entry name" value="ketoacyl-synt"/>
    <property type="match status" value="1"/>
</dbReference>
<dbReference type="SMART" id="SM00825">
    <property type="entry name" value="PKS_KS"/>
    <property type="match status" value="1"/>
</dbReference>
<dbReference type="PROSITE" id="PS00012">
    <property type="entry name" value="PHOSPHOPANTETHEINE"/>
    <property type="match status" value="1"/>
</dbReference>
<dbReference type="SMART" id="SM00823">
    <property type="entry name" value="PKS_PP"/>
    <property type="match status" value="1"/>
</dbReference>
<dbReference type="SMART" id="SM01294">
    <property type="entry name" value="PKS_PP_betabranch"/>
    <property type="match status" value="1"/>
</dbReference>
<dbReference type="CDD" id="cd00833">
    <property type="entry name" value="PKS"/>
    <property type="match status" value="1"/>
</dbReference>
<dbReference type="SUPFAM" id="SSF51735">
    <property type="entry name" value="NAD(P)-binding Rossmann-fold domains"/>
    <property type="match status" value="1"/>
</dbReference>
<evidence type="ECO:0000256" key="2">
    <source>
        <dbReference type="ARBA" id="ARBA00022553"/>
    </source>
</evidence>
<keyword evidence="2" id="KW-0597">Phosphoprotein</keyword>
<proteinExistence type="predicted"/>
<dbReference type="EMBL" id="JBEPCU010001429">
    <property type="protein sequence ID" value="MER6983585.1"/>
    <property type="molecule type" value="Genomic_DNA"/>
</dbReference>
<dbReference type="PANTHER" id="PTHR43775:SF51">
    <property type="entry name" value="INACTIVE PHENOLPHTHIOCEROL SYNTHESIS POLYKETIDE SYNTHASE TYPE I PKS1-RELATED"/>
    <property type="match status" value="1"/>
</dbReference>
<dbReference type="Pfam" id="PF00550">
    <property type="entry name" value="PP-binding"/>
    <property type="match status" value="1"/>
</dbReference>
<evidence type="ECO:0000259" key="7">
    <source>
        <dbReference type="PROSITE" id="PS52004"/>
    </source>
</evidence>
<dbReference type="InterPro" id="IPR020841">
    <property type="entry name" value="PKS_Beta-ketoAc_synthase_dom"/>
</dbReference>
<dbReference type="InterPro" id="IPR018201">
    <property type="entry name" value="Ketoacyl_synth_AS"/>
</dbReference>
<protein>
    <submittedName>
        <fullName evidence="8">Type I polyketide synthase</fullName>
    </submittedName>
</protein>
<evidence type="ECO:0000256" key="3">
    <source>
        <dbReference type="ARBA" id="ARBA00022679"/>
    </source>
</evidence>
<dbReference type="PANTHER" id="PTHR43775">
    <property type="entry name" value="FATTY ACID SYNTHASE"/>
    <property type="match status" value="1"/>
</dbReference>
<evidence type="ECO:0000256" key="4">
    <source>
        <dbReference type="ARBA" id="ARBA00023268"/>
    </source>
</evidence>
<dbReference type="InterPro" id="IPR014030">
    <property type="entry name" value="Ketoacyl_synth_N"/>
</dbReference>
<dbReference type="InterPro" id="IPR013968">
    <property type="entry name" value="PKS_KR"/>
</dbReference>
<dbReference type="Gene3D" id="1.10.1200.10">
    <property type="entry name" value="ACP-like"/>
    <property type="match status" value="1"/>
</dbReference>
<dbReference type="SMART" id="SM00822">
    <property type="entry name" value="PKS_KR"/>
    <property type="match status" value="1"/>
</dbReference>
<dbReference type="Proteomes" id="UP001458415">
    <property type="component" value="Unassembled WGS sequence"/>
</dbReference>
<keyword evidence="9" id="KW-1185">Reference proteome</keyword>
<evidence type="ECO:0000256" key="1">
    <source>
        <dbReference type="ARBA" id="ARBA00022450"/>
    </source>
</evidence>
<name>A0ABV1WHC3_9ACTN</name>
<evidence type="ECO:0000259" key="6">
    <source>
        <dbReference type="PROSITE" id="PS50075"/>
    </source>
</evidence>
<dbReference type="Gene3D" id="3.40.50.720">
    <property type="entry name" value="NAD(P)-binding Rossmann-like Domain"/>
    <property type="match status" value="1"/>
</dbReference>
<dbReference type="SUPFAM" id="SSF53901">
    <property type="entry name" value="Thiolase-like"/>
    <property type="match status" value="1"/>
</dbReference>
<keyword evidence="1" id="KW-0596">Phosphopantetheine</keyword>
<gene>
    <name evidence="8" type="ORF">ABT317_43205</name>
</gene>
<dbReference type="InterPro" id="IPR036291">
    <property type="entry name" value="NAD(P)-bd_dom_sf"/>
</dbReference>
<dbReference type="InterPro" id="IPR006162">
    <property type="entry name" value="Ppantetheine_attach_site"/>
</dbReference>